<accession>A0A853JQX2</accession>
<evidence type="ECO:0000313" key="2">
    <source>
        <dbReference type="Proteomes" id="UP000586254"/>
    </source>
</evidence>
<dbReference type="Proteomes" id="UP000586254">
    <property type="component" value="Unassembled WGS sequence"/>
</dbReference>
<evidence type="ECO:0000313" key="1">
    <source>
        <dbReference type="EMBL" id="NZA38952.1"/>
    </source>
</evidence>
<reference evidence="1 2" key="1">
    <citation type="submission" date="2020-07" db="EMBL/GenBank/DDBJ databases">
        <title>Organ Donor 1.</title>
        <authorList>
            <person name="Marsh A.J."/>
            <person name="Azcarate-Peril M.A."/>
        </authorList>
    </citation>
    <scope>NUCLEOTIDE SEQUENCE [LARGE SCALE GENOMIC DNA]</scope>
    <source>
        <strain evidence="1 2">AMC0717</strain>
    </source>
</reference>
<gene>
    <name evidence="1" type="ORF">H0N91_12645</name>
</gene>
<sequence length="122" mass="13615">MSAMRRKNDEGIVSSVNDRTFSGKLEDIKKDIIIDEFGKKRICHTFVIKSVFSIKSYIYKGPVSINLLDYFEIGEKVIHHAGYAVPTKKNRSPGTPRICIECCEIIPSGNSSCPFCGKGIAR</sequence>
<dbReference type="AlphaFoldDB" id="A0A853JQX2"/>
<proteinExistence type="predicted"/>
<protein>
    <submittedName>
        <fullName evidence="1">Uncharacterized protein</fullName>
    </submittedName>
</protein>
<comment type="caution">
    <text evidence="1">The sequence shown here is derived from an EMBL/GenBank/DDBJ whole genome shotgun (WGS) entry which is preliminary data.</text>
</comment>
<name>A0A853JQX2_9FIRM</name>
<dbReference type="EMBL" id="JACCKS010000014">
    <property type="protein sequence ID" value="NZA38952.1"/>
    <property type="molecule type" value="Genomic_DNA"/>
</dbReference>
<dbReference type="RefSeq" id="WP_180493638.1">
    <property type="nucleotide sequence ID" value="NZ_JACCKS010000014.1"/>
</dbReference>
<organism evidence="1 2">
    <name type="scientific">Eubacterium callanderi</name>
    <dbReference type="NCBI Taxonomy" id="53442"/>
    <lineage>
        <taxon>Bacteria</taxon>
        <taxon>Bacillati</taxon>
        <taxon>Bacillota</taxon>
        <taxon>Clostridia</taxon>
        <taxon>Eubacteriales</taxon>
        <taxon>Eubacteriaceae</taxon>
        <taxon>Eubacterium</taxon>
    </lineage>
</organism>